<name>A0A7K4YWS6_BUCAB</name>
<dbReference type="SUPFAM" id="SSF55961">
    <property type="entry name" value="Bet v1-like"/>
    <property type="match status" value="1"/>
</dbReference>
<feature type="non-terminal residue" evidence="5">
    <location>
        <position position="55"/>
    </location>
</feature>
<reference evidence="5 6" key="1">
    <citation type="submission" date="2019-09" db="EMBL/GenBank/DDBJ databases">
        <title>Bird 10,000 Genomes (B10K) Project - Family phase.</title>
        <authorList>
            <person name="Zhang G."/>
        </authorList>
    </citation>
    <scope>NUCLEOTIDE SEQUENCE [LARGE SCALE GENOMIC DNA]</scope>
    <source>
        <strain evidence="5">B10K-DU-012-80</strain>
    </source>
</reference>
<feature type="non-terminal residue" evidence="5">
    <location>
        <position position="1"/>
    </location>
</feature>
<dbReference type="Gene3D" id="3.30.530.20">
    <property type="match status" value="1"/>
</dbReference>
<comment type="caution">
    <text evidence="5">The sequence shown here is derived from an EMBL/GenBank/DDBJ whole genome shotgun (WGS) entry which is preliminary data.</text>
</comment>
<comment type="function">
    <text evidence="3">Required for the function of coenzyme Q in the respiratory chain. May serve as a chaperone or may be involved in the transport of Q6 from its site of synthesis to the catalytic sites of the respiratory complexes.</text>
</comment>
<dbReference type="EMBL" id="VYZL01004194">
    <property type="protein sequence ID" value="NWR63364.1"/>
    <property type="molecule type" value="Genomic_DNA"/>
</dbReference>
<evidence type="ECO:0000313" key="6">
    <source>
        <dbReference type="Proteomes" id="UP000551127"/>
    </source>
</evidence>
<dbReference type="Pfam" id="PF03364">
    <property type="entry name" value="Polyketide_cyc"/>
    <property type="match status" value="1"/>
</dbReference>
<evidence type="ECO:0000256" key="2">
    <source>
        <dbReference type="ARBA" id="ARBA00011814"/>
    </source>
</evidence>
<keyword evidence="6" id="KW-1185">Reference proteome</keyword>
<protein>
    <submittedName>
        <fullName evidence="5">CQ10B protein</fullName>
    </submittedName>
</protein>
<dbReference type="InterPro" id="IPR005031">
    <property type="entry name" value="COQ10_START"/>
</dbReference>
<dbReference type="PANTHER" id="PTHR12901:SF14">
    <property type="entry name" value="COENZYME Q-BINDING PROTEIN COQ10 HOMOLOG, MITOCHONDRIAL"/>
    <property type="match status" value="1"/>
</dbReference>
<evidence type="ECO:0000256" key="3">
    <source>
        <dbReference type="ARBA" id="ARBA00024947"/>
    </source>
</evidence>
<dbReference type="PANTHER" id="PTHR12901">
    <property type="entry name" value="SPERM PROTEIN HOMOLOG"/>
    <property type="match status" value="1"/>
</dbReference>
<dbReference type="GO" id="GO:0048039">
    <property type="term" value="F:ubiquinone binding"/>
    <property type="evidence" value="ECO:0007669"/>
    <property type="project" value="InterPro"/>
</dbReference>
<comment type="similarity">
    <text evidence="1">Belongs to the COQ10 family.</text>
</comment>
<gene>
    <name evidence="5" type="primary">Coq10b_0</name>
    <name evidence="5" type="ORF">BUCABY_R15943</name>
</gene>
<dbReference type="InterPro" id="IPR044996">
    <property type="entry name" value="COQ10-like"/>
</dbReference>
<dbReference type="AlphaFoldDB" id="A0A7K4YWS6"/>
<dbReference type="Proteomes" id="UP000551127">
    <property type="component" value="Unassembled WGS sequence"/>
</dbReference>
<evidence type="ECO:0000256" key="1">
    <source>
        <dbReference type="ARBA" id="ARBA00006885"/>
    </source>
</evidence>
<accession>A0A7K4YWS6</accession>
<organism evidence="5 6">
    <name type="scientific">Bucorvus abyssinicus</name>
    <name type="common">Northern ground-hornbill</name>
    <name type="synonym">Abyssinian ground-hornbill</name>
    <dbReference type="NCBI Taxonomy" id="153643"/>
    <lineage>
        <taxon>Eukaryota</taxon>
        <taxon>Metazoa</taxon>
        <taxon>Chordata</taxon>
        <taxon>Craniata</taxon>
        <taxon>Vertebrata</taxon>
        <taxon>Euteleostomi</taxon>
        <taxon>Archelosauria</taxon>
        <taxon>Archosauria</taxon>
        <taxon>Dinosauria</taxon>
        <taxon>Saurischia</taxon>
        <taxon>Theropoda</taxon>
        <taxon>Coelurosauria</taxon>
        <taxon>Aves</taxon>
        <taxon>Neognathae</taxon>
        <taxon>Neoaves</taxon>
        <taxon>Telluraves</taxon>
        <taxon>Coraciimorphae</taxon>
        <taxon>Bucerotiformes</taxon>
        <taxon>Bucorvidae</taxon>
        <taxon>Bucorvus</taxon>
    </lineage>
</organism>
<dbReference type="OrthoDB" id="292693at2759"/>
<evidence type="ECO:0000259" key="4">
    <source>
        <dbReference type="Pfam" id="PF03364"/>
    </source>
</evidence>
<evidence type="ECO:0000313" key="5">
    <source>
        <dbReference type="EMBL" id="NWR63364.1"/>
    </source>
</evidence>
<feature type="domain" description="Coenzyme Q-binding protein COQ10 START" evidence="4">
    <location>
        <begin position="1"/>
        <end position="53"/>
    </location>
</feature>
<sequence length="55" mass="6496">AEQMYELVADVGEYRLFVPWCRRSAVLYRRGPVLQAELEVGFPPFLERYVSEVFL</sequence>
<proteinExistence type="inferred from homology"/>
<dbReference type="InterPro" id="IPR023393">
    <property type="entry name" value="START-like_dom_sf"/>
</dbReference>
<dbReference type="GO" id="GO:0005739">
    <property type="term" value="C:mitochondrion"/>
    <property type="evidence" value="ECO:0007669"/>
    <property type="project" value="TreeGrafter"/>
</dbReference>
<dbReference type="GO" id="GO:0045333">
    <property type="term" value="P:cellular respiration"/>
    <property type="evidence" value="ECO:0007669"/>
    <property type="project" value="InterPro"/>
</dbReference>
<comment type="subunit">
    <text evidence="2">Interacts with coenzyme Q.</text>
</comment>